<reference evidence="10 11" key="1">
    <citation type="submission" date="2019-07" db="EMBL/GenBank/DDBJ databases">
        <title>Genomic Encyclopedia of Archaeal and Bacterial Type Strains, Phase II (KMG-II): from individual species to whole genera.</title>
        <authorList>
            <person name="Goeker M."/>
        </authorList>
    </citation>
    <scope>NUCLEOTIDE SEQUENCE [LARGE SCALE GENOMIC DNA]</scope>
    <source>
        <strain evidence="10 11">DSM 18850</strain>
    </source>
</reference>
<sequence length="1042" mass="114925">MRTMKEASFMHVLGKHVLLVCLSCLLAFTVRAQTTVTGTVSDTEGRPLAGVTVQVKGSTVASTTTVAGTFSIRAQGDATLVFTMVGFKPVERSVAGQSRINVTLESTAEEVEEVVVVGYNVVKRSDVTGAVSSIGTKELKAMPVKDALQAMQGKAAGVDITSNQRPGTTGDIRVRGVRSLNADQGPLYVVDGMILQTGGIENINPTDIESIDILKDASATAIYGSRGANGVILVSTKRGKSGRLTLEYAGTATLERMYDVTKYMDAAEWLDYARLAKTGSTTPTYESDFSRWGSVPASWANIAKGWTQNNTVWDPTLVGNYDWGAHGREDALSTEQTLSVSGGGEHSQGYGSFGYLKQDATQPGQLFERFSTKITFEAAPVKWFRMGTSINVAYTDQDYGYSFTKSVTGAGDYYNALRSMLPWTVPYDDNGNYIRNPAAGDINIINPIRELDYNTNQRQTFVANGSFFGQLDFGEIFDFLKGFRYRMQFGPEFKHYRLGIANAAEGINGDGNNAVRYSPERRLAWTLDNLIYYDRDFGKDHHIGLTLLQSASAYHYENADLRATDVVSSEELWYNISSGGFVGSYATGLVENQMESYMARINYSFKDRYLLTASMRWDGASQLAPGHQWASFPSAALAWRIDREEFMKNVDGVSNLKIRLGAGVTGNAAIGAYATKGGLTQVFYNWSSTTSSPGYVASDPSAANPQRMANPRLGWERTTQYNFGIDYGFFHNRINGAVDLYTTRTNDLLMSMMLPSVLGFTSTYANVGKTKGWGIDLQLNTLNIDRQDFQWATTFTWSKDKSEIVELSNGRTEDVNNRWFVGEEILVPYDFVYDGVWKTSEAEEAAKFGRNPGQIRVRDLSGPNGVPDGVIDGSHDRQIVGSYRPKWSGGISNTFNYKNFELSFFIYSRWGFTVNAGAATLDGRYMQRKLDYFIPGVNEDAEYYQPGSNGEAADTYASSMNYQDGSFIKLRNVSFGYNFPQPKIQRLGVSNLKIYGQLMNPAMLYSKVDFLDTDLSNYDNNRTSAGSPTTIRGVVVGLSVGF</sequence>
<protein>
    <submittedName>
        <fullName evidence="10">TonB-linked SusC/RagA family outer membrane protein</fullName>
    </submittedName>
</protein>
<keyword evidence="8" id="KW-0732">Signal</keyword>
<organism evidence="10 11">
    <name type="scientific">Sphingobacterium allocomposti</name>
    <dbReference type="NCBI Taxonomy" id="415956"/>
    <lineage>
        <taxon>Bacteria</taxon>
        <taxon>Pseudomonadati</taxon>
        <taxon>Bacteroidota</taxon>
        <taxon>Sphingobacteriia</taxon>
        <taxon>Sphingobacteriales</taxon>
        <taxon>Sphingobacteriaceae</taxon>
        <taxon>Sphingobacterium</taxon>
    </lineage>
</organism>
<dbReference type="InterPro" id="IPR012910">
    <property type="entry name" value="Plug_dom"/>
</dbReference>
<dbReference type="OrthoDB" id="9768177at2"/>
<comment type="similarity">
    <text evidence="7">Belongs to the TonB-dependent receptor family.</text>
</comment>
<keyword evidence="11" id="KW-1185">Reference proteome</keyword>
<evidence type="ECO:0000256" key="4">
    <source>
        <dbReference type="ARBA" id="ARBA00022692"/>
    </source>
</evidence>
<dbReference type="InterPro" id="IPR023997">
    <property type="entry name" value="TonB-dep_OMP_SusC/RagA_CS"/>
</dbReference>
<evidence type="ECO:0000313" key="10">
    <source>
        <dbReference type="EMBL" id="TYP98414.1"/>
    </source>
</evidence>
<evidence type="ECO:0000256" key="2">
    <source>
        <dbReference type="ARBA" id="ARBA00022448"/>
    </source>
</evidence>
<dbReference type="Gene3D" id="2.40.170.20">
    <property type="entry name" value="TonB-dependent receptor, beta-barrel domain"/>
    <property type="match status" value="1"/>
</dbReference>
<evidence type="ECO:0000256" key="5">
    <source>
        <dbReference type="ARBA" id="ARBA00023136"/>
    </source>
</evidence>
<keyword evidence="3 7" id="KW-1134">Transmembrane beta strand</keyword>
<dbReference type="SUPFAM" id="SSF49464">
    <property type="entry name" value="Carboxypeptidase regulatory domain-like"/>
    <property type="match status" value="1"/>
</dbReference>
<evidence type="ECO:0000256" key="1">
    <source>
        <dbReference type="ARBA" id="ARBA00004571"/>
    </source>
</evidence>
<dbReference type="AlphaFoldDB" id="A0A5S5DRV0"/>
<keyword evidence="2 7" id="KW-0813">Transport</keyword>
<evidence type="ECO:0000313" key="11">
    <source>
        <dbReference type="Proteomes" id="UP000325105"/>
    </source>
</evidence>
<proteinExistence type="inferred from homology"/>
<dbReference type="GO" id="GO:0009279">
    <property type="term" value="C:cell outer membrane"/>
    <property type="evidence" value="ECO:0007669"/>
    <property type="project" value="UniProtKB-SubCell"/>
</dbReference>
<comment type="caution">
    <text evidence="10">The sequence shown here is derived from an EMBL/GenBank/DDBJ whole genome shotgun (WGS) entry which is preliminary data.</text>
</comment>
<feature type="chain" id="PRO_5024394008" evidence="8">
    <location>
        <begin position="33"/>
        <end position="1042"/>
    </location>
</feature>
<dbReference type="RefSeq" id="WP_148906996.1">
    <property type="nucleotide sequence ID" value="NZ_VNHX01000001.1"/>
</dbReference>
<feature type="signal peptide" evidence="8">
    <location>
        <begin position="1"/>
        <end position="32"/>
    </location>
</feature>
<evidence type="ECO:0000256" key="7">
    <source>
        <dbReference type="PROSITE-ProRule" id="PRU01360"/>
    </source>
</evidence>
<keyword evidence="4 7" id="KW-0812">Transmembrane</keyword>
<evidence type="ECO:0000256" key="8">
    <source>
        <dbReference type="SAM" id="SignalP"/>
    </source>
</evidence>
<comment type="subcellular location">
    <subcellularLocation>
        <location evidence="1 7">Cell outer membrane</location>
        <topology evidence="1 7">Multi-pass membrane protein</topology>
    </subcellularLocation>
</comment>
<dbReference type="InterPro" id="IPR008969">
    <property type="entry name" value="CarboxyPept-like_regulatory"/>
</dbReference>
<dbReference type="NCBIfam" id="TIGR04056">
    <property type="entry name" value="OMP_RagA_SusC"/>
    <property type="match status" value="1"/>
</dbReference>
<dbReference type="InterPro" id="IPR039426">
    <property type="entry name" value="TonB-dep_rcpt-like"/>
</dbReference>
<dbReference type="Proteomes" id="UP000325105">
    <property type="component" value="Unassembled WGS sequence"/>
</dbReference>
<dbReference type="InterPro" id="IPR037066">
    <property type="entry name" value="Plug_dom_sf"/>
</dbReference>
<dbReference type="Pfam" id="PF13715">
    <property type="entry name" value="CarbopepD_reg_2"/>
    <property type="match status" value="1"/>
</dbReference>
<evidence type="ECO:0000256" key="6">
    <source>
        <dbReference type="ARBA" id="ARBA00023237"/>
    </source>
</evidence>
<keyword evidence="6 7" id="KW-0998">Cell outer membrane</keyword>
<name>A0A5S5DRV0_9SPHI</name>
<dbReference type="EMBL" id="VNHX01000001">
    <property type="protein sequence ID" value="TYP98414.1"/>
    <property type="molecule type" value="Genomic_DNA"/>
</dbReference>
<dbReference type="Pfam" id="PF07715">
    <property type="entry name" value="Plug"/>
    <property type="match status" value="1"/>
</dbReference>
<feature type="domain" description="TonB-dependent receptor plug" evidence="9">
    <location>
        <begin position="124"/>
        <end position="231"/>
    </location>
</feature>
<dbReference type="Gene3D" id="2.60.40.1120">
    <property type="entry name" value="Carboxypeptidase-like, regulatory domain"/>
    <property type="match status" value="1"/>
</dbReference>
<accession>A0A5S5DRV0</accession>
<dbReference type="InterPro" id="IPR036942">
    <property type="entry name" value="Beta-barrel_TonB_sf"/>
</dbReference>
<dbReference type="InterPro" id="IPR023996">
    <property type="entry name" value="TonB-dep_OMP_SusC/RagA"/>
</dbReference>
<evidence type="ECO:0000256" key="3">
    <source>
        <dbReference type="ARBA" id="ARBA00022452"/>
    </source>
</evidence>
<evidence type="ECO:0000259" key="9">
    <source>
        <dbReference type="Pfam" id="PF07715"/>
    </source>
</evidence>
<dbReference type="Gene3D" id="2.170.130.10">
    <property type="entry name" value="TonB-dependent receptor, plug domain"/>
    <property type="match status" value="1"/>
</dbReference>
<gene>
    <name evidence="10" type="ORF">BC792_10168</name>
</gene>
<keyword evidence="5 7" id="KW-0472">Membrane</keyword>
<dbReference type="PROSITE" id="PS52016">
    <property type="entry name" value="TONB_DEPENDENT_REC_3"/>
    <property type="match status" value="1"/>
</dbReference>
<dbReference type="SUPFAM" id="SSF56935">
    <property type="entry name" value="Porins"/>
    <property type="match status" value="1"/>
</dbReference>
<dbReference type="NCBIfam" id="TIGR04057">
    <property type="entry name" value="SusC_RagA_signa"/>
    <property type="match status" value="1"/>
</dbReference>